<feature type="region of interest" description="Disordered" evidence="3">
    <location>
        <begin position="366"/>
        <end position="438"/>
    </location>
</feature>
<dbReference type="InterPro" id="IPR013783">
    <property type="entry name" value="Ig-like_fold"/>
</dbReference>
<sequence length="717" mass="72873">MRRHVASGLRRIFGRRGSASFGAAALGVVLLAGAALGSGLARTAVDVTDGLTWLPDNPRGEVVQVNPGSGRPETRLQVSGGDAQLDITQKDGLLVVLDRRTGQITSIDLATLLASGRRSGTPGATSKVLVSDGRVYIVDRAVGAIHNADPTTLVDVGPPWQAGGPLADAVVDDKGVLWAVDQDGTLHALTWSDPDSRFVEQSSRRITGAGPHTVLVPHHNGVTLLDLGSGVVVQEGTGQDVNTTTLQLPGDVLGARTSPAALVPAAVPDSATVVIVTGDRVIQVDVGALGCAKPGRPVVFRDKVYVPCLGENRVVLIDRSGQRAGPDVRTSGSGDPELTVDGGQLFINTPGGDQGVLVDADGNTSQITVRSPDLPVVNPDRPPSPTVPVPPPPRPPRQQPDSGGGTTSVAQPTTGPSSPPPSSSGPGLTNQLPSAPPGVTVALQGRTTAELTLTVSWGAAADNGNRVTGYSVVASGGFPGGSRSTQTTGTSAQLTVPCGGSFCSSGRLDVSVTAANNAGTGPPGTGSWTVPPQGTTPPPPPSSSQPPPPPSTTQQPPPPPPPSSTTPPPPPPATVPTAGSVVITGVANTGAYSRKLALTPPSDWATHNGSCEVVNKTFAYQYSIACSATSVDVDVDVGVNQFVVRAHARDGSRSVDSAVRSVRVIDRDPMCGKVQCFRSDVPAPSPVGPADAGLGLLAAAALFGIRDRWRSKGNSTT</sequence>
<dbReference type="SUPFAM" id="SSF50969">
    <property type="entry name" value="YVTN repeat-like/Quinoprotein amine dehydrogenase"/>
    <property type="match status" value="1"/>
</dbReference>
<name>A0A4R2J3T5_9PSEU</name>
<dbReference type="SUPFAM" id="SSF49265">
    <property type="entry name" value="Fibronectin type III"/>
    <property type="match status" value="1"/>
</dbReference>
<dbReference type="GO" id="GO:0016798">
    <property type="term" value="F:hydrolase activity, acting on glycosyl bonds"/>
    <property type="evidence" value="ECO:0007669"/>
    <property type="project" value="UniProtKB-KW"/>
</dbReference>
<evidence type="ECO:0000256" key="3">
    <source>
        <dbReference type="SAM" id="MobiDB-lite"/>
    </source>
</evidence>
<organism evidence="5 6">
    <name type="scientific">Actinocrispum wychmicini</name>
    <dbReference type="NCBI Taxonomy" id="1213861"/>
    <lineage>
        <taxon>Bacteria</taxon>
        <taxon>Bacillati</taxon>
        <taxon>Actinomycetota</taxon>
        <taxon>Actinomycetes</taxon>
        <taxon>Pseudonocardiales</taxon>
        <taxon>Pseudonocardiaceae</taxon>
        <taxon>Actinocrispum</taxon>
    </lineage>
</organism>
<dbReference type="PROSITE" id="PS50853">
    <property type="entry name" value="FN3"/>
    <property type="match status" value="1"/>
</dbReference>
<dbReference type="AlphaFoldDB" id="A0A4R2J3T5"/>
<dbReference type="InterPro" id="IPR036116">
    <property type="entry name" value="FN3_sf"/>
</dbReference>
<feature type="compositionally biased region" description="Pro residues" evidence="3">
    <location>
        <begin position="534"/>
        <end position="574"/>
    </location>
</feature>
<keyword evidence="1" id="KW-0378">Hydrolase</keyword>
<dbReference type="InterPro" id="IPR011044">
    <property type="entry name" value="Quino_amine_DH_bsu"/>
</dbReference>
<dbReference type="GO" id="GO:0000272">
    <property type="term" value="P:polysaccharide catabolic process"/>
    <property type="evidence" value="ECO:0007669"/>
    <property type="project" value="UniProtKB-KW"/>
</dbReference>
<dbReference type="Gene3D" id="2.60.40.10">
    <property type="entry name" value="Immunoglobulins"/>
    <property type="match status" value="1"/>
</dbReference>
<accession>A0A4R2J3T5</accession>
<dbReference type="RefSeq" id="WP_165960902.1">
    <property type="nucleotide sequence ID" value="NZ_SLWS01000012.1"/>
</dbReference>
<feature type="region of interest" description="Disordered" evidence="3">
    <location>
        <begin position="321"/>
        <end position="344"/>
    </location>
</feature>
<feature type="domain" description="Fibronectin type-III" evidence="4">
    <location>
        <begin position="435"/>
        <end position="539"/>
    </location>
</feature>
<protein>
    <recommendedName>
        <fullName evidence="4">Fibronectin type-III domain-containing protein</fullName>
    </recommendedName>
</protein>
<evidence type="ECO:0000256" key="2">
    <source>
        <dbReference type="ARBA" id="ARBA00023326"/>
    </source>
</evidence>
<keyword evidence="2" id="KW-0624">Polysaccharide degradation</keyword>
<evidence type="ECO:0000313" key="6">
    <source>
        <dbReference type="Proteomes" id="UP000295680"/>
    </source>
</evidence>
<evidence type="ECO:0000256" key="1">
    <source>
        <dbReference type="ARBA" id="ARBA00023295"/>
    </source>
</evidence>
<feature type="region of interest" description="Disordered" evidence="3">
    <location>
        <begin position="514"/>
        <end position="578"/>
    </location>
</feature>
<dbReference type="InterPro" id="IPR003961">
    <property type="entry name" value="FN3_dom"/>
</dbReference>
<feature type="compositionally biased region" description="Pro residues" evidence="3">
    <location>
        <begin position="380"/>
        <end position="398"/>
    </location>
</feature>
<evidence type="ECO:0000313" key="5">
    <source>
        <dbReference type="EMBL" id="TCO52307.1"/>
    </source>
</evidence>
<dbReference type="Proteomes" id="UP000295680">
    <property type="component" value="Unassembled WGS sequence"/>
</dbReference>
<evidence type="ECO:0000259" key="4">
    <source>
        <dbReference type="PROSITE" id="PS50853"/>
    </source>
</evidence>
<dbReference type="EMBL" id="SLWS01000012">
    <property type="protein sequence ID" value="TCO52307.1"/>
    <property type="molecule type" value="Genomic_DNA"/>
</dbReference>
<keyword evidence="6" id="KW-1185">Reference proteome</keyword>
<gene>
    <name evidence="5" type="ORF">EV192_11238</name>
</gene>
<keyword evidence="2" id="KW-0119">Carbohydrate metabolism</keyword>
<reference evidence="5 6" key="1">
    <citation type="submission" date="2019-03" db="EMBL/GenBank/DDBJ databases">
        <title>Genomic Encyclopedia of Type Strains, Phase IV (KMG-IV): sequencing the most valuable type-strain genomes for metagenomic binning, comparative biology and taxonomic classification.</title>
        <authorList>
            <person name="Goeker M."/>
        </authorList>
    </citation>
    <scope>NUCLEOTIDE SEQUENCE [LARGE SCALE GENOMIC DNA]</scope>
    <source>
        <strain evidence="5 6">DSM 45934</strain>
    </source>
</reference>
<keyword evidence="1" id="KW-0326">Glycosidase</keyword>
<proteinExistence type="predicted"/>
<comment type="caution">
    <text evidence="5">The sequence shown here is derived from an EMBL/GenBank/DDBJ whole genome shotgun (WGS) entry which is preliminary data.</text>
</comment>
<dbReference type="CDD" id="cd00063">
    <property type="entry name" value="FN3"/>
    <property type="match status" value="1"/>
</dbReference>